<keyword evidence="1" id="KW-0812">Transmembrane</keyword>
<accession>A0A0E9PNT9</accession>
<protein>
    <submittedName>
        <fullName evidence="2">Uncharacterized protein</fullName>
    </submittedName>
</protein>
<reference evidence="2" key="2">
    <citation type="journal article" date="2015" name="Fish Shellfish Immunol.">
        <title>Early steps in the European eel (Anguilla anguilla)-Vibrio vulnificus interaction in the gills: Role of the RtxA13 toxin.</title>
        <authorList>
            <person name="Callol A."/>
            <person name="Pajuelo D."/>
            <person name="Ebbesson L."/>
            <person name="Teles M."/>
            <person name="MacKenzie S."/>
            <person name="Amaro C."/>
        </authorList>
    </citation>
    <scope>NUCLEOTIDE SEQUENCE</scope>
</reference>
<dbReference type="EMBL" id="GBXM01103064">
    <property type="protein sequence ID" value="JAH05513.1"/>
    <property type="molecule type" value="Transcribed_RNA"/>
</dbReference>
<dbReference type="AlphaFoldDB" id="A0A0E9PNT9"/>
<evidence type="ECO:0000313" key="2">
    <source>
        <dbReference type="EMBL" id="JAH05513.1"/>
    </source>
</evidence>
<reference evidence="2" key="1">
    <citation type="submission" date="2014-11" db="EMBL/GenBank/DDBJ databases">
        <authorList>
            <person name="Amaro Gonzalez C."/>
        </authorList>
    </citation>
    <scope>NUCLEOTIDE SEQUENCE</scope>
</reference>
<keyword evidence="1" id="KW-1133">Transmembrane helix</keyword>
<sequence length="36" mass="4277">MIRLTPDVIYMAINCTIFYFTRCIIYLLSFIVISQT</sequence>
<feature type="transmembrane region" description="Helical" evidence="1">
    <location>
        <begin position="12"/>
        <end position="33"/>
    </location>
</feature>
<keyword evidence="1" id="KW-0472">Membrane</keyword>
<organism evidence="2">
    <name type="scientific">Anguilla anguilla</name>
    <name type="common">European freshwater eel</name>
    <name type="synonym">Muraena anguilla</name>
    <dbReference type="NCBI Taxonomy" id="7936"/>
    <lineage>
        <taxon>Eukaryota</taxon>
        <taxon>Metazoa</taxon>
        <taxon>Chordata</taxon>
        <taxon>Craniata</taxon>
        <taxon>Vertebrata</taxon>
        <taxon>Euteleostomi</taxon>
        <taxon>Actinopterygii</taxon>
        <taxon>Neopterygii</taxon>
        <taxon>Teleostei</taxon>
        <taxon>Anguilliformes</taxon>
        <taxon>Anguillidae</taxon>
        <taxon>Anguilla</taxon>
    </lineage>
</organism>
<evidence type="ECO:0000256" key="1">
    <source>
        <dbReference type="SAM" id="Phobius"/>
    </source>
</evidence>
<proteinExistence type="predicted"/>
<name>A0A0E9PNT9_ANGAN</name>